<feature type="transmembrane region" description="Helical" evidence="7">
    <location>
        <begin position="178"/>
        <end position="198"/>
    </location>
</feature>
<dbReference type="InterPro" id="IPR004358">
    <property type="entry name" value="Sig_transdc_His_kin-like_C"/>
</dbReference>
<dbReference type="InterPro" id="IPR036097">
    <property type="entry name" value="HisK_dim/P_sf"/>
</dbReference>
<dbReference type="InterPro" id="IPR050980">
    <property type="entry name" value="2C_sensor_his_kinase"/>
</dbReference>
<dbReference type="AlphaFoldDB" id="T0GWJ5"/>
<dbReference type="PATRIC" id="fig|1329909.3.peg.1578"/>
<keyword evidence="5 9" id="KW-0418">Kinase</keyword>
<dbReference type="EMBL" id="ATHO01000070">
    <property type="protein sequence ID" value="EQB08316.1"/>
    <property type="molecule type" value="Genomic_DNA"/>
</dbReference>
<evidence type="ECO:0000313" key="10">
    <source>
        <dbReference type="Proteomes" id="UP000015525"/>
    </source>
</evidence>
<feature type="transmembrane region" description="Helical" evidence="7">
    <location>
        <begin position="95"/>
        <end position="112"/>
    </location>
</feature>
<organism evidence="9 10">
    <name type="scientific">Sphingobium quisquiliarum P25</name>
    <dbReference type="NCBI Taxonomy" id="1329909"/>
    <lineage>
        <taxon>Bacteria</taxon>
        <taxon>Pseudomonadati</taxon>
        <taxon>Pseudomonadota</taxon>
        <taxon>Alphaproteobacteria</taxon>
        <taxon>Sphingomonadales</taxon>
        <taxon>Sphingomonadaceae</taxon>
        <taxon>Sphingobium</taxon>
    </lineage>
</organism>
<feature type="transmembrane region" description="Helical" evidence="7">
    <location>
        <begin position="140"/>
        <end position="158"/>
    </location>
</feature>
<dbReference type="PANTHER" id="PTHR44936">
    <property type="entry name" value="SENSOR PROTEIN CREC"/>
    <property type="match status" value="1"/>
</dbReference>
<dbReference type="PANTHER" id="PTHR44936:SF10">
    <property type="entry name" value="SENSOR PROTEIN RSTB"/>
    <property type="match status" value="1"/>
</dbReference>
<dbReference type="RefSeq" id="WP_021237910.1">
    <property type="nucleotide sequence ID" value="NZ_ATHO01000070.1"/>
</dbReference>
<dbReference type="GO" id="GO:0005886">
    <property type="term" value="C:plasma membrane"/>
    <property type="evidence" value="ECO:0007669"/>
    <property type="project" value="TreeGrafter"/>
</dbReference>
<dbReference type="Gene3D" id="1.10.287.130">
    <property type="match status" value="1"/>
</dbReference>
<dbReference type="PROSITE" id="PS50109">
    <property type="entry name" value="HIS_KIN"/>
    <property type="match status" value="1"/>
</dbReference>
<dbReference type="SUPFAM" id="SSF55874">
    <property type="entry name" value="ATPase domain of HSP90 chaperone/DNA topoisomerase II/histidine kinase"/>
    <property type="match status" value="1"/>
</dbReference>
<name>T0GWJ5_9SPHN</name>
<keyword evidence="6" id="KW-0067">ATP-binding</keyword>
<keyword evidence="7" id="KW-0812">Transmembrane</keyword>
<keyword evidence="10" id="KW-1185">Reference proteome</keyword>
<evidence type="ECO:0000256" key="4">
    <source>
        <dbReference type="ARBA" id="ARBA00022741"/>
    </source>
</evidence>
<dbReference type="GO" id="GO:0000155">
    <property type="term" value="F:phosphorelay sensor kinase activity"/>
    <property type="evidence" value="ECO:0007669"/>
    <property type="project" value="InterPro"/>
</dbReference>
<feature type="transmembrane region" description="Helical" evidence="7">
    <location>
        <begin position="63"/>
        <end position="83"/>
    </location>
</feature>
<evidence type="ECO:0000313" key="9">
    <source>
        <dbReference type="EMBL" id="EQB08316.1"/>
    </source>
</evidence>
<dbReference type="EC" id="2.7.13.3" evidence="2"/>
<feature type="domain" description="Histidine kinase" evidence="8">
    <location>
        <begin position="230"/>
        <end position="437"/>
    </location>
</feature>
<dbReference type="GO" id="GO:0005524">
    <property type="term" value="F:ATP binding"/>
    <property type="evidence" value="ECO:0007669"/>
    <property type="project" value="UniProtKB-KW"/>
</dbReference>
<evidence type="ECO:0000256" key="6">
    <source>
        <dbReference type="ARBA" id="ARBA00022840"/>
    </source>
</evidence>
<keyword evidence="7" id="KW-1133">Transmembrane helix</keyword>
<reference evidence="9 10" key="1">
    <citation type="journal article" date="2013" name="Genome Announc.">
        <title>Draft Genome Sequence of Sphingobium quisquiliarum Strain P25T, a Novel Hexachlorocyclohexane (HCH)-Degrading Bacterium Isolated from an HCH Dumpsite.</title>
        <authorList>
            <person name="Kumar Singh A."/>
            <person name="Sangwan N."/>
            <person name="Sharma A."/>
            <person name="Gupta V."/>
            <person name="Khurana J.P."/>
            <person name="Lal R."/>
        </authorList>
    </citation>
    <scope>NUCLEOTIDE SEQUENCE [LARGE SCALE GENOMIC DNA]</scope>
    <source>
        <strain evidence="9 10">P25</strain>
    </source>
</reference>
<dbReference type="PRINTS" id="PR00344">
    <property type="entry name" value="BCTRLSENSOR"/>
</dbReference>
<dbReference type="InterPro" id="IPR036890">
    <property type="entry name" value="HATPase_C_sf"/>
</dbReference>
<evidence type="ECO:0000256" key="7">
    <source>
        <dbReference type="SAM" id="Phobius"/>
    </source>
</evidence>
<evidence type="ECO:0000256" key="5">
    <source>
        <dbReference type="ARBA" id="ARBA00022777"/>
    </source>
</evidence>
<proteinExistence type="predicted"/>
<dbReference type="InterPro" id="IPR003594">
    <property type="entry name" value="HATPase_dom"/>
</dbReference>
<protein>
    <recommendedName>
        <fullName evidence="2">histidine kinase</fullName>
        <ecNumber evidence="2">2.7.13.3</ecNumber>
    </recommendedName>
</protein>
<comment type="caution">
    <text evidence="9">The sequence shown here is derived from an EMBL/GenBank/DDBJ whole genome shotgun (WGS) entry which is preliminary data.</text>
</comment>
<keyword evidence="4" id="KW-0547">Nucleotide-binding</keyword>
<accession>T0GWJ5</accession>
<keyword evidence="3" id="KW-0808">Transferase</keyword>
<comment type="catalytic activity">
    <reaction evidence="1">
        <text>ATP + protein L-histidine = ADP + protein N-phospho-L-histidine.</text>
        <dbReference type="EC" id="2.7.13.3"/>
    </reaction>
</comment>
<dbReference type="SUPFAM" id="SSF47384">
    <property type="entry name" value="Homodimeric domain of signal transducing histidine kinase"/>
    <property type="match status" value="1"/>
</dbReference>
<dbReference type="Pfam" id="PF02518">
    <property type="entry name" value="HATPase_c"/>
    <property type="match status" value="1"/>
</dbReference>
<evidence type="ECO:0000256" key="1">
    <source>
        <dbReference type="ARBA" id="ARBA00000085"/>
    </source>
</evidence>
<gene>
    <name evidence="9" type="ORF">L288_08160</name>
</gene>
<sequence>MESAPRVKLRPSISGRWLPGQWPADAAGRKNMALLVQLRWVAIAGQIVTILFVHWGMGISLPILAMLLVASIAAAVNIVTFAALRRRTDVAHAELFVALLFDVLLLTVQLYLSGGATNPFISLYLLQVALGAVLLDRWSIWGIVIMSALCIAMLSFVYRPLHLTDALEGHLFDLHIVGTWICLTMIAVLLVLFMTPVARNLQAREAYLARLRQQAAEEEHIVRMGLLASGAAHELGTPLSQLAVVLGDWRHMPEISGHPALKEEVEEMQAAVQRCKAIVTGILLSAGEARGEAPEVTNVRDFMEGIARDWRTANPGMPLHCDFGPHDYPRIVADPVIRQAIGNLLDNAREAGASYIDLLVGRDSHSLNIAVRDNGSGFSEAMLADFGKPYRSSKGSDGRGMGLFLVVNVVRKLGGSVSASNGADGGALILMRLPLGTVALEEQADE</sequence>
<evidence type="ECO:0000256" key="2">
    <source>
        <dbReference type="ARBA" id="ARBA00012438"/>
    </source>
</evidence>
<dbReference type="SMART" id="SM00387">
    <property type="entry name" value="HATPase_c"/>
    <property type="match status" value="1"/>
</dbReference>
<keyword evidence="7" id="KW-0472">Membrane</keyword>
<feature type="transmembrane region" description="Helical" evidence="7">
    <location>
        <begin position="38"/>
        <end position="57"/>
    </location>
</feature>
<feature type="transmembrane region" description="Helical" evidence="7">
    <location>
        <begin position="118"/>
        <end position="135"/>
    </location>
</feature>
<dbReference type="InterPro" id="IPR005467">
    <property type="entry name" value="His_kinase_dom"/>
</dbReference>
<evidence type="ECO:0000259" key="8">
    <source>
        <dbReference type="PROSITE" id="PS50109"/>
    </source>
</evidence>
<evidence type="ECO:0000256" key="3">
    <source>
        <dbReference type="ARBA" id="ARBA00022679"/>
    </source>
</evidence>
<dbReference type="Proteomes" id="UP000015525">
    <property type="component" value="Unassembled WGS sequence"/>
</dbReference>
<dbReference type="Gene3D" id="3.30.565.10">
    <property type="entry name" value="Histidine kinase-like ATPase, C-terminal domain"/>
    <property type="match status" value="1"/>
</dbReference>